<evidence type="ECO:0000313" key="2">
    <source>
        <dbReference type="Proteomes" id="UP000009149"/>
    </source>
</evidence>
<proteinExistence type="predicted"/>
<dbReference type="HOGENOM" id="CLU_2789142_0_0_0"/>
<protein>
    <submittedName>
        <fullName evidence="1">Uncharacterized protein</fullName>
    </submittedName>
</protein>
<gene>
    <name evidence="1" type="ordered locus">Minf_1996</name>
</gene>
<accession>B3DYK2</accession>
<dbReference type="KEGG" id="min:Minf_1996"/>
<organism evidence="1 2">
    <name type="scientific">Methylacidiphilum infernorum (isolate V4)</name>
    <name type="common">Methylokorus infernorum (strain V4)</name>
    <dbReference type="NCBI Taxonomy" id="481448"/>
    <lineage>
        <taxon>Bacteria</taxon>
        <taxon>Pseudomonadati</taxon>
        <taxon>Verrucomicrobiota</taxon>
        <taxon>Methylacidiphilae</taxon>
        <taxon>Methylacidiphilales</taxon>
        <taxon>Methylacidiphilaceae</taxon>
        <taxon>Methylacidiphilum (ex Ratnadevi et al. 2023)</taxon>
    </lineage>
</organism>
<reference evidence="1 2" key="1">
    <citation type="journal article" date="2008" name="Biol. Direct">
        <title>Complete genome sequence of the extremely acidophilic methanotroph isolate V4, Methylacidiphilum infernorum, a representative of the bacterial phylum Verrucomicrobia.</title>
        <authorList>
            <person name="Hou S."/>
            <person name="Makarova K.S."/>
            <person name="Saw J.H."/>
            <person name="Senin P."/>
            <person name="Ly B.V."/>
            <person name="Zhou Z."/>
            <person name="Ren Y."/>
            <person name="Wang J."/>
            <person name="Galperin M.Y."/>
            <person name="Omelchenko M.V."/>
            <person name="Wolf Y.I."/>
            <person name="Yutin N."/>
            <person name="Koonin E.V."/>
            <person name="Stott M.B."/>
            <person name="Mountain B.W."/>
            <person name="Crowe M.A."/>
            <person name="Smirnova A.V."/>
            <person name="Dunfield P.F."/>
            <person name="Feng L."/>
            <person name="Wang L."/>
            <person name="Alam M."/>
        </authorList>
    </citation>
    <scope>NUCLEOTIDE SEQUENCE [LARGE SCALE GENOMIC DNA]</scope>
    <source>
        <strain evidence="2">Isolate V4</strain>
    </source>
</reference>
<evidence type="ECO:0000313" key="1">
    <source>
        <dbReference type="EMBL" id="ACD84050.1"/>
    </source>
</evidence>
<dbReference type="AlphaFoldDB" id="B3DYK2"/>
<name>B3DYK2_METI4</name>
<dbReference type="EMBL" id="CP000975">
    <property type="protein sequence ID" value="ACD84050.1"/>
    <property type="molecule type" value="Genomic_DNA"/>
</dbReference>
<sequence length="68" mass="8106">MRMEKKIANGTNFWQLIQFHGFKMDRCAFFPFFLLLPFVQRGTTLGKGFEGSDQKRLFFFRPPGYPHQ</sequence>
<dbReference type="Proteomes" id="UP000009149">
    <property type="component" value="Chromosome"/>
</dbReference>